<gene>
    <name evidence="3" type="ORF">C8N30_2353</name>
</gene>
<dbReference type="InterPro" id="IPR050266">
    <property type="entry name" value="AB_hydrolase_sf"/>
</dbReference>
<reference evidence="3 4" key="1">
    <citation type="submission" date="2018-09" db="EMBL/GenBank/DDBJ databases">
        <title>Genomic Encyclopedia of Archaeal and Bacterial Type Strains, Phase II (KMG-II): from individual species to whole genera.</title>
        <authorList>
            <person name="Goeker M."/>
        </authorList>
    </citation>
    <scope>NUCLEOTIDE SEQUENCE [LARGE SCALE GENOMIC DNA]</scope>
    <source>
        <strain evidence="3 4">DSM 11458</strain>
    </source>
</reference>
<feature type="transmembrane region" description="Helical" evidence="1">
    <location>
        <begin position="386"/>
        <end position="405"/>
    </location>
</feature>
<protein>
    <submittedName>
        <fullName evidence="3">Serine aminopeptidase S33 family</fullName>
    </submittedName>
</protein>
<dbReference type="EMBL" id="RAQK01000001">
    <property type="protein sequence ID" value="RKE97729.1"/>
    <property type="molecule type" value="Genomic_DNA"/>
</dbReference>
<feature type="transmembrane region" description="Helical" evidence="1">
    <location>
        <begin position="260"/>
        <end position="286"/>
    </location>
</feature>
<proteinExistence type="predicted"/>
<dbReference type="Gene3D" id="3.40.50.1820">
    <property type="entry name" value="alpha/beta hydrolase"/>
    <property type="match status" value="1"/>
</dbReference>
<dbReference type="AlphaFoldDB" id="A0A420DU99"/>
<keyword evidence="4" id="KW-1185">Reference proteome</keyword>
<sequence length="464" mass="49950">MVLEKARQDIDFSRLEVADTPISHYTKAGANGPVVVIAHGFAGSQQMMQGYALPLARAGYRVYAFDFLGHGRHTLPMSGDVSSVDGTTRLLVEQTNKVIDAVTQDDEAIALLGHSMATDILVRVAAERSDVGPIVLISAFSQEIDASKPDELLLLAGEWEPGLRAFARTSLQMVDAAAVEGETALNSSVTRRMVAAPFSEHVSILQSRVARSEALAWIDKAYRRKSDISILPTGWAILGLLAGLVVIFHPVSKLLTKRAYAVMTLTIGQTALVLLVPMFVAPILAVTLNTDILPVLVADYLVLHLLVFGVVQLAILRIFRISVGPPVLPALGVLLLACAVFGFALDRYAANFWPTGGRLWIIAAMAIGAVPYMVADSVLTVSQTFLRRFLTRLSFLTSLGIAVALDFEALFFLLLIAPVLVLFYIVFGIMGRQTATRVGPLSSGLALGLVLAWALGVSFPLFQV</sequence>
<keyword evidence="1" id="KW-0812">Transmembrane</keyword>
<evidence type="ECO:0000313" key="3">
    <source>
        <dbReference type="EMBL" id="RKE97729.1"/>
    </source>
</evidence>
<evidence type="ECO:0000313" key="4">
    <source>
        <dbReference type="Proteomes" id="UP000284407"/>
    </source>
</evidence>
<keyword evidence="1" id="KW-0472">Membrane</keyword>
<feature type="transmembrane region" description="Helical" evidence="1">
    <location>
        <begin position="441"/>
        <end position="462"/>
    </location>
</feature>
<dbReference type="InterPro" id="IPR029058">
    <property type="entry name" value="AB_hydrolase_fold"/>
</dbReference>
<dbReference type="GO" id="GO:0016020">
    <property type="term" value="C:membrane"/>
    <property type="evidence" value="ECO:0007669"/>
    <property type="project" value="TreeGrafter"/>
</dbReference>
<dbReference type="STRING" id="1443111.Z949_431"/>
<accession>A0A420DU99</accession>
<feature type="transmembrane region" description="Helical" evidence="1">
    <location>
        <begin position="228"/>
        <end position="248"/>
    </location>
</feature>
<name>A0A420DU99_9RHOB</name>
<dbReference type="GO" id="GO:0004177">
    <property type="term" value="F:aminopeptidase activity"/>
    <property type="evidence" value="ECO:0007669"/>
    <property type="project" value="UniProtKB-KW"/>
</dbReference>
<feature type="domain" description="Serine aminopeptidase S33" evidence="2">
    <location>
        <begin position="34"/>
        <end position="145"/>
    </location>
</feature>
<dbReference type="RefSeq" id="WP_051567096.1">
    <property type="nucleotide sequence ID" value="NZ_RAQK01000001.1"/>
</dbReference>
<feature type="transmembrane region" description="Helical" evidence="1">
    <location>
        <begin position="411"/>
        <end position="429"/>
    </location>
</feature>
<dbReference type="Proteomes" id="UP000284407">
    <property type="component" value="Unassembled WGS sequence"/>
</dbReference>
<feature type="transmembrane region" description="Helical" evidence="1">
    <location>
        <begin position="292"/>
        <end position="315"/>
    </location>
</feature>
<keyword evidence="3" id="KW-0378">Hydrolase</keyword>
<dbReference type="InterPro" id="IPR022742">
    <property type="entry name" value="Hydrolase_4"/>
</dbReference>
<organism evidence="3 4">
    <name type="scientific">Sulfitobacter guttiformis</name>
    <dbReference type="NCBI Taxonomy" id="74349"/>
    <lineage>
        <taxon>Bacteria</taxon>
        <taxon>Pseudomonadati</taxon>
        <taxon>Pseudomonadota</taxon>
        <taxon>Alphaproteobacteria</taxon>
        <taxon>Rhodobacterales</taxon>
        <taxon>Roseobacteraceae</taxon>
        <taxon>Sulfitobacter</taxon>
    </lineage>
</organism>
<dbReference type="SUPFAM" id="SSF53474">
    <property type="entry name" value="alpha/beta-Hydrolases"/>
    <property type="match status" value="1"/>
</dbReference>
<feature type="transmembrane region" description="Helical" evidence="1">
    <location>
        <begin position="327"/>
        <end position="345"/>
    </location>
</feature>
<dbReference type="PANTHER" id="PTHR43798:SF33">
    <property type="entry name" value="HYDROLASE, PUTATIVE (AFU_ORTHOLOGUE AFUA_2G14860)-RELATED"/>
    <property type="match status" value="1"/>
</dbReference>
<comment type="caution">
    <text evidence="3">The sequence shown here is derived from an EMBL/GenBank/DDBJ whole genome shotgun (WGS) entry which is preliminary data.</text>
</comment>
<keyword evidence="3" id="KW-0031">Aminopeptidase</keyword>
<feature type="transmembrane region" description="Helical" evidence="1">
    <location>
        <begin position="357"/>
        <end position="374"/>
    </location>
</feature>
<dbReference type="PANTHER" id="PTHR43798">
    <property type="entry name" value="MONOACYLGLYCEROL LIPASE"/>
    <property type="match status" value="1"/>
</dbReference>
<keyword evidence="1" id="KW-1133">Transmembrane helix</keyword>
<keyword evidence="3" id="KW-0645">Protease</keyword>
<evidence type="ECO:0000259" key="2">
    <source>
        <dbReference type="Pfam" id="PF12146"/>
    </source>
</evidence>
<dbReference type="Pfam" id="PF12146">
    <property type="entry name" value="Hydrolase_4"/>
    <property type="match status" value="1"/>
</dbReference>
<evidence type="ECO:0000256" key="1">
    <source>
        <dbReference type="SAM" id="Phobius"/>
    </source>
</evidence>